<organism evidence="3 4">
    <name type="scientific">Triparma laevis f. longispina</name>
    <dbReference type="NCBI Taxonomy" id="1714387"/>
    <lineage>
        <taxon>Eukaryota</taxon>
        <taxon>Sar</taxon>
        <taxon>Stramenopiles</taxon>
        <taxon>Ochrophyta</taxon>
        <taxon>Bolidophyceae</taxon>
        <taxon>Parmales</taxon>
        <taxon>Triparmaceae</taxon>
        <taxon>Triparma</taxon>
    </lineage>
</organism>
<feature type="signal peptide" evidence="2">
    <location>
        <begin position="1"/>
        <end position="19"/>
    </location>
</feature>
<dbReference type="AlphaFoldDB" id="A0A9W7FLJ8"/>
<evidence type="ECO:0000256" key="2">
    <source>
        <dbReference type="SAM" id="SignalP"/>
    </source>
</evidence>
<evidence type="ECO:0000313" key="3">
    <source>
        <dbReference type="EMBL" id="GMI14844.1"/>
    </source>
</evidence>
<reference evidence="4" key="1">
    <citation type="journal article" date="2023" name="Commun. Biol.">
        <title>Genome analysis of Parmales, the sister group of diatoms, reveals the evolutionary specialization of diatoms from phago-mixotrophs to photoautotrophs.</title>
        <authorList>
            <person name="Ban H."/>
            <person name="Sato S."/>
            <person name="Yoshikawa S."/>
            <person name="Yamada K."/>
            <person name="Nakamura Y."/>
            <person name="Ichinomiya M."/>
            <person name="Sato N."/>
            <person name="Blanc-Mathieu R."/>
            <person name="Endo H."/>
            <person name="Kuwata A."/>
            <person name="Ogata H."/>
        </authorList>
    </citation>
    <scope>NUCLEOTIDE SEQUENCE [LARGE SCALE GENOMIC DNA]</scope>
    <source>
        <strain evidence="4">NIES 3700</strain>
    </source>
</reference>
<name>A0A9W7FLJ8_9STRA</name>
<keyword evidence="2" id="KW-0732">Signal</keyword>
<feature type="chain" id="PRO_5040961321" evidence="2">
    <location>
        <begin position="20"/>
        <end position="189"/>
    </location>
</feature>
<dbReference type="EMBL" id="BRXW01000220">
    <property type="protein sequence ID" value="GMI14844.1"/>
    <property type="molecule type" value="Genomic_DNA"/>
</dbReference>
<evidence type="ECO:0000256" key="1">
    <source>
        <dbReference type="SAM" id="MobiDB-lite"/>
    </source>
</evidence>
<keyword evidence="4" id="KW-1185">Reference proteome</keyword>
<comment type="caution">
    <text evidence="3">The sequence shown here is derived from an EMBL/GenBank/DDBJ whole genome shotgun (WGS) entry which is preliminary data.</text>
</comment>
<evidence type="ECO:0000313" key="4">
    <source>
        <dbReference type="Proteomes" id="UP001165122"/>
    </source>
</evidence>
<sequence length="189" mass="20761">MSTFTSLLCFLSLVVTVTPFTIPQSTSLLRPSFIIPHPPTSLKSSTPPSDEEEPTLLFGSSLDDLAPQNEVESPAEAMFLSQQHWGDVSKKRNEEAKIRLREEQEREEEEARLRLSKTELEEDDQSPNAENYGPGDLSNLGKGLLDEKAWEGSLGDDDSGLIILENDAEGDNLLILGDEGEDGEGGLIF</sequence>
<dbReference type="OrthoDB" id="10489488at2759"/>
<dbReference type="Proteomes" id="UP001165122">
    <property type="component" value="Unassembled WGS sequence"/>
</dbReference>
<proteinExistence type="predicted"/>
<gene>
    <name evidence="3" type="ORF">TrLO_g12322</name>
</gene>
<accession>A0A9W7FLJ8</accession>
<feature type="region of interest" description="Disordered" evidence="1">
    <location>
        <begin position="99"/>
        <end position="140"/>
    </location>
</feature>
<feature type="compositionally biased region" description="Basic and acidic residues" evidence="1">
    <location>
        <begin position="99"/>
        <end position="119"/>
    </location>
</feature>
<protein>
    <submittedName>
        <fullName evidence="3">Uncharacterized protein</fullName>
    </submittedName>
</protein>